<sequence length="354" mass="38824">MAAITARSLADALHLPVKDAWLDALRESGQLPEISAANRTACQRVLLNRFLQSDLRSIGRGKLGHLEERASRRVPGRFVFQVDEMVNTAAPVKQRYQHTSGQRSLKLALTDGTHQWIAHEYKPVPALRADAVAGFKVAIDNPEFRRGVIFLQRDDVKVLGGHVQHLQEARRRVQSKLEEEPRARRPGQGNALEAATAAAWEPQVPAQTTVPSTNASSVRTALPHGGHQHPAAAHQNQPATHCYAPGISFERNSSRLRFVDHGTSLPLDCFGMDVMLMDDGLMVSAVLSHDLIQQHLGLVPAEMVNMLHQGDKEGLMARMSSLTGFLGSFQGVVKISVTGPDDSPVVVEWWPETA</sequence>
<dbReference type="PANTHER" id="PTHR14790:SF15">
    <property type="entry name" value="RECQ-MEDIATED GENOME INSTABILITY PROTEIN 1"/>
    <property type="match status" value="1"/>
</dbReference>
<dbReference type="GO" id="GO:0031422">
    <property type="term" value="C:RecQ family helicase-topoisomerase III complex"/>
    <property type="evidence" value="ECO:0007669"/>
    <property type="project" value="TreeGrafter"/>
</dbReference>
<accession>A0AAW1NXJ1</accession>
<comment type="caution">
    <text evidence="5">The sequence shown here is derived from an EMBL/GenBank/DDBJ whole genome shotgun (WGS) entry which is preliminary data.</text>
</comment>
<feature type="domain" description="RecQ mediated genome instability protein 1 OB-fold" evidence="4">
    <location>
        <begin position="72"/>
        <end position="172"/>
    </location>
</feature>
<dbReference type="InterPro" id="IPR013894">
    <property type="entry name" value="RMI1_OB"/>
</dbReference>
<feature type="compositionally biased region" description="Basic and acidic residues" evidence="3">
    <location>
        <begin position="170"/>
        <end position="183"/>
    </location>
</feature>
<dbReference type="InterPro" id="IPR042470">
    <property type="entry name" value="RMI1_N_C_sf"/>
</dbReference>
<feature type="compositionally biased region" description="Polar residues" evidence="3">
    <location>
        <begin position="205"/>
        <end position="219"/>
    </location>
</feature>
<dbReference type="AlphaFoldDB" id="A0AAW1NXJ1"/>
<name>A0AAW1NXJ1_9CHLO</name>
<feature type="region of interest" description="Disordered" evidence="3">
    <location>
        <begin position="170"/>
        <end position="238"/>
    </location>
</feature>
<evidence type="ECO:0000313" key="6">
    <source>
        <dbReference type="Proteomes" id="UP001465755"/>
    </source>
</evidence>
<dbReference type="GO" id="GO:0000724">
    <property type="term" value="P:double-strand break repair via homologous recombination"/>
    <property type="evidence" value="ECO:0007669"/>
    <property type="project" value="TreeGrafter"/>
</dbReference>
<organism evidence="5 6">
    <name type="scientific">Symbiochloris irregularis</name>
    <dbReference type="NCBI Taxonomy" id="706552"/>
    <lineage>
        <taxon>Eukaryota</taxon>
        <taxon>Viridiplantae</taxon>
        <taxon>Chlorophyta</taxon>
        <taxon>core chlorophytes</taxon>
        <taxon>Trebouxiophyceae</taxon>
        <taxon>Trebouxiales</taxon>
        <taxon>Trebouxiaceae</taxon>
        <taxon>Symbiochloris</taxon>
    </lineage>
</organism>
<evidence type="ECO:0000259" key="4">
    <source>
        <dbReference type="Pfam" id="PF08585"/>
    </source>
</evidence>
<dbReference type="Proteomes" id="UP001465755">
    <property type="component" value="Unassembled WGS sequence"/>
</dbReference>
<evidence type="ECO:0000256" key="3">
    <source>
        <dbReference type="SAM" id="MobiDB-lite"/>
    </source>
</evidence>
<keyword evidence="6" id="KW-1185">Reference proteome</keyword>
<proteinExistence type="inferred from homology"/>
<gene>
    <name evidence="5" type="ORF">WJX73_005983</name>
</gene>
<dbReference type="SMART" id="SM01161">
    <property type="entry name" value="DUF1767"/>
    <property type="match status" value="1"/>
</dbReference>
<evidence type="ECO:0000256" key="1">
    <source>
        <dbReference type="ARBA" id="ARBA00006395"/>
    </source>
</evidence>
<evidence type="ECO:0000313" key="5">
    <source>
        <dbReference type="EMBL" id="KAK9798516.1"/>
    </source>
</evidence>
<dbReference type="PANTHER" id="PTHR14790">
    <property type="entry name" value="RECQ-MEDIATED GENOME INSTABILITY PROTEIN 1 RMI1"/>
    <property type="match status" value="1"/>
</dbReference>
<dbReference type="GO" id="GO:0000712">
    <property type="term" value="P:resolution of meiotic recombination intermediates"/>
    <property type="evidence" value="ECO:0007669"/>
    <property type="project" value="TreeGrafter"/>
</dbReference>
<protein>
    <recommendedName>
        <fullName evidence="2">RecQ-mediated genome instability protein 1</fullName>
    </recommendedName>
</protein>
<dbReference type="EMBL" id="JALJOQ010000098">
    <property type="protein sequence ID" value="KAK9798516.1"/>
    <property type="molecule type" value="Genomic_DNA"/>
</dbReference>
<dbReference type="GO" id="GO:0016604">
    <property type="term" value="C:nuclear body"/>
    <property type="evidence" value="ECO:0007669"/>
    <property type="project" value="TreeGrafter"/>
</dbReference>
<evidence type="ECO:0000256" key="2">
    <source>
        <dbReference type="ARBA" id="ARBA00018987"/>
    </source>
</evidence>
<comment type="similarity">
    <text evidence="1">Belongs to the RMI1 family.</text>
</comment>
<reference evidence="5 6" key="1">
    <citation type="journal article" date="2024" name="Nat. Commun.">
        <title>Phylogenomics reveals the evolutionary origins of lichenization in chlorophyte algae.</title>
        <authorList>
            <person name="Puginier C."/>
            <person name="Libourel C."/>
            <person name="Otte J."/>
            <person name="Skaloud P."/>
            <person name="Haon M."/>
            <person name="Grisel S."/>
            <person name="Petersen M."/>
            <person name="Berrin J.G."/>
            <person name="Delaux P.M."/>
            <person name="Dal Grande F."/>
            <person name="Keller J."/>
        </authorList>
    </citation>
    <scope>NUCLEOTIDE SEQUENCE [LARGE SCALE GENOMIC DNA]</scope>
    <source>
        <strain evidence="5 6">SAG 2036</strain>
    </source>
</reference>
<feature type="compositionally biased region" description="Low complexity" evidence="3">
    <location>
        <begin position="223"/>
        <end position="238"/>
    </location>
</feature>
<dbReference type="Pfam" id="PF08585">
    <property type="entry name" value="RMI1_N_C"/>
    <property type="match status" value="1"/>
</dbReference>
<dbReference type="Gene3D" id="2.40.50.770">
    <property type="entry name" value="RecQ-mediated genome instability protein Rmi1, C-terminal domain"/>
    <property type="match status" value="1"/>
</dbReference>